<dbReference type="GO" id="GO:0016779">
    <property type="term" value="F:nucleotidyltransferase activity"/>
    <property type="evidence" value="ECO:0007669"/>
    <property type="project" value="UniProtKB-KW"/>
</dbReference>
<evidence type="ECO:0000256" key="1">
    <source>
        <dbReference type="ARBA" id="ARBA00022679"/>
    </source>
</evidence>
<dbReference type="OrthoDB" id="6156608at2759"/>
<evidence type="ECO:0000256" key="3">
    <source>
        <dbReference type="ARBA" id="ARBA00022722"/>
    </source>
</evidence>
<dbReference type="AlphaFoldDB" id="A0A9W3AQ05"/>
<evidence type="ECO:0000313" key="5">
    <source>
        <dbReference type="Proteomes" id="UP001165740"/>
    </source>
</evidence>
<keyword evidence="1" id="KW-0808">Transferase</keyword>
<dbReference type="OMA" id="GKICAGP"/>
<reference evidence="6" key="1">
    <citation type="submission" date="2025-08" db="UniProtKB">
        <authorList>
            <consortium name="RefSeq"/>
        </authorList>
    </citation>
    <scope>IDENTIFICATION</scope>
</reference>
<keyword evidence="4" id="KW-0255">Endonuclease</keyword>
<dbReference type="GO" id="GO:0004519">
    <property type="term" value="F:endonuclease activity"/>
    <property type="evidence" value="ECO:0007669"/>
    <property type="project" value="UniProtKB-KW"/>
</dbReference>
<evidence type="ECO:0000313" key="6">
    <source>
        <dbReference type="RefSeq" id="XP_055889303.1"/>
    </source>
</evidence>
<accession>A0A9W3AQ05</accession>
<dbReference type="GeneID" id="129926862"/>
<sequence length="291" mass="32753">MPIQGLTSVQFKLGNQLFIHEFLIANINDDCIIGLDFMQKLGFSIDIGGGALICGNVEIPLLNDGDEEENDRIRKIMLTEDTSLPAQSELIIWGKLEPCHTKTRTALVEGKEDNYSEFAVGKTLVMIDRDQKVPVRVMNLSLGKKKLRKDSIIAVCYTVDLIQNSSDDNIIRDSTASAHPQVIGLLGKIKTNLSDEQYASAEKLIFEFSDIFPTDETDFGRTNMVQHRIDTGSTRPIRHPPRRLPLAKQQEAMDMIECMRQQGVIESSNSPWCSPIVLVKKKRFYAILCRL</sequence>
<keyword evidence="5" id="KW-1185">Reference proteome</keyword>
<dbReference type="PANTHER" id="PTHR37984">
    <property type="entry name" value="PROTEIN CBG26694"/>
    <property type="match status" value="1"/>
</dbReference>
<dbReference type="InterPro" id="IPR050951">
    <property type="entry name" value="Retrovirus_Pol_polyprotein"/>
</dbReference>
<organism evidence="5 6">
    <name type="scientific">Biomphalaria glabrata</name>
    <name type="common">Bloodfluke planorb</name>
    <name type="synonym">Freshwater snail</name>
    <dbReference type="NCBI Taxonomy" id="6526"/>
    <lineage>
        <taxon>Eukaryota</taxon>
        <taxon>Metazoa</taxon>
        <taxon>Spiralia</taxon>
        <taxon>Lophotrochozoa</taxon>
        <taxon>Mollusca</taxon>
        <taxon>Gastropoda</taxon>
        <taxon>Heterobranchia</taxon>
        <taxon>Euthyneura</taxon>
        <taxon>Panpulmonata</taxon>
        <taxon>Hygrophila</taxon>
        <taxon>Lymnaeoidea</taxon>
        <taxon>Planorbidae</taxon>
        <taxon>Biomphalaria</taxon>
    </lineage>
</organism>
<dbReference type="InterPro" id="IPR043502">
    <property type="entry name" value="DNA/RNA_pol_sf"/>
</dbReference>
<dbReference type="Gene3D" id="2.40.70.10">
    <property type="entry name" value="Acid Proteases"/>
    <property type="match status" value="1"/>
</dbReference>
<dbReference type="PANTHER" id="PTHR37984:SF5">
    <property type="entry name" value="PROTEIN NYNRIN-LIKE"/>
    <property type="match status" value="1"/>
</dbReference>
<protein>
    <submittedName>
        <fullName evidence="6">Uncharacterized protein LOC129926862</fullName>
    </submittedName>
</protein>
<keyword evidence="3" id="KW-0540">Nuclease</keyword>
<evidence type="ECO:0000256" key="4">
    <source>
        <dbReference type="ARBA" id="ARBA00022759"/>
    </source>
</evidence>
<name>A0A9W3AQ05_BIOGL</name>
<dbReference type="Proteomes" id="UP001165740">
    <property type="component" value="Chromosome 6"/>
</dbReference>
<dbReference type="SUPFAM" id="SSF56672">
    <property type="entry name" value="DNA/RNA polymerases"/>
    <property type="match status" value="1"/>
</dbReference>
<keyword evidence="2" id="KW-0548">Nucleotidyltransferase</keyword>
<keyword evidence="4" id="KW-0378">Hydrolase</keyword>
<gene>
    <name evidence="6" type="primary">LOC129926862</name>
</gene>
<dbReference type="InterPro" id="IPR021109">
    <property type="entry name" value="Peptidase_aspartic_dom_sf"/>
</dbReference>
<dbReference type="RefSeq" id="XP_055889303.1">
    <property type="nucleotide sequence ID" value="XM_056033328.1"/>
</dbReference>
<dbReference type="Gene3D" id="3.10.10.10">
    <property type="entry name" value="HIV Type 1 Reverse Transcriptase, subunit A, domain 1"/>
    <property type="match status" value="1"/>
</dbReference>
<proteinExistence type="predicted"/>
<evidence type="ECO:0000256" key="2">
    <source>
        <dbReference type="ARBA" id="ARBA00022695"/>
    </source>
</evidence>